<dbReference type="Pfam" id="PF00472">
    <property type="entry name" value="RF-1"/>
    <property type="match status" value="1"/>
</dbReference>
<name>A0A1G2HI85_9BACT</name>
<dbReference type="GO" id="GO:0004045">
    <property type="term" value="F:peptidyl-tRNA hydrolase activity"/>
    <property type="evidence" value="ECO:0007669"/>
    <property type="project" value="TreeGrafter"/>
</dbReference>
<evidence type="ECO:0000259" key="2">
    <source>
        <dbReference type="Pfam" id="PF00472"/>
    </source>
</evidence>
<reference evidence="3 4" key="1">
    <citation type="journal article" date="2016" name="Nat. Commun.">
        <title>Thousands of microbial genomes shed light on interconnected biogeochemical processes in an aquifer system.</title>
        <authorList>
            <person name="Anantharaman K."/>
            <person name="Brown C.T."/>
            <person name="Hug L.A."/>
            <person name="Sharon I."/>
            <person name="Castelle C.J."/>
            <person name="Probst A.J."/>
            <person name="Thomas B.C."/>
            <person name="Singh A."/>
            <person name="Wilkins M.J."/>
            <person name="Karaoz U."/>
            <person name="Brodie E.L."/>
            <person name="Williams K.H."/>
            <person name="Hubbard S.S."/>
            <person name="Banfield J.F."/>
        </authorList>
    </citation>
    <scope>NUCLEOTIDE SEQUENCE [LARGE SCALE GENOMIC DNA]</scope>
</reference>
<sequence>MPKAQIDLSDVVRETMLSSGPGGQNVNKVESGVRLRFNIATSQKFTEEQRAILFERLGARLTEGGELLVQSTESRSQYDNTQNALERLNKIIGDALKPRKKRVKTKPTKASKEKRLEDKKRQADKKKQRKQHKF</sequence>
<feature type="region of interest" description="Disordered" evidence="1">
    <location>
        <begin position="91"/>
        <end position="134"/>
    </location>
</feature>
<dbReference type="STRING" id="1802165.A3F94_01215"/>
<accession>A0A1G2HI85</accession>
<feature type="domain" description="Prokaryotic-type class I peptide chain release factors" evidence="2">
    <location>
        <begin position="4"/>
        <end position="129"/>
    </location>
</feature>
<dbReference type="EMBL" id="MHOK01000006">
    <property type="protein sequence ID" value="OGZ62187.1"/>
    <property type="molecule type" value="Genomic_DNA"/>
</dbReference>
<dbReference type="Proteomes" id="UP000176770">
    <property type="component" value="Unassembled WGS sequence"/>
</dbReference>
<protein>
    <recommendedName>
        <fullName evidence="2">Prokaryotic-type class I peptide chain release factors domain-containing protein</fullName>
    </recommendedName>
</protein>
<dbReference type="GO" id="GO:0072344">
    <property type="term" value="P:rescue of stalled ribosome"/>
    <property type="evidence" value="ECO:0007669"/>
    <property type="project" value="TreeGrafter"/>
</dbReference>
<feature type="compositionally biased region" description="Basic and acidic residues" evidence="1">
    <location>
        <begin position="110"/>
        <end position="121"/>
    </location>
</feature>
<dbReference type="NCBIfam" id="NF006718">
    <property type="entry name" value="PRK09256.1"/>
    <property type="match status" value="1"/>
</dbReference>
<dbReference type="SUPFAM" id="SSF110916">
    <property type="entry name" value="Peptidyl-tRNA hydrolase domain-like"/>
    <property type="match status" value="1"/>
</dbReference>
<feature type="compositionally biased region" description="Basic residues" evidence="1">
    <location>
        <begin position="122"/>
        <end position="134"/>
    </location>
</feature>
<gene>
    <name evidence="3" type="ORF">A3F94_01215</name>
</gene>
<dbReference type="AlphaFoldDB" id="A0A1G2HI85"/>
<dbReference type="GO" id="GO:0003747">
    <property type="term" value="F:translation release factor activity"/>
    <property type="evidence" value="ECO:0007669"/>
    <property type="project" value="InterPro"/>
</dbReference>
<evidence type="ECO:0000256" key="1">
    <source>
        <dbReference type="SAM" id="MobiDB-lite"/>
    </source>
</evidence>
<evidence type="ECO:0000313" key="4">
    <source>
        <dbReference type="Proteomes" id="UP000176770"/>
    </source>
</evidence>
<comment type="caution">
    <text evidence="3">The sequence shown here is derived from an EMBL/GenBank/DDBJ whole genome shotgun (WGS) entry which is preliminary data.</text>
</comment>
<feature type="compositionally biased region" description="Basic residues" evidence="1">
    <location>
        <begin position="98"/>
        <end position="109"/>
    </location>
</feature>
<dbReference type="GO" id="GO:0043022">
    <property type="term" value="F:ribosome binding"/>
    <property type="evidence" value="ECO:0007669"/>
    <property type="project" value="TreeGrafter"/>
</dbReference>
<dbReference type="InterPro" id="IPR000352">
    <property type="entry name" value="Pep_chain_release_fac_I"/>
</dbReference>
<dbReference type="PANTHER" id="PTHR47814:SF1">
    <property type="entry name" value="PEPTIDYL-TRNA HYDROLASE ARFB"/>
    <property type="match status" value="1"/>
</dbReference>
<dbReference type="Gene3D" id="3.30.160.20">
    <property type="match status" value="1"/>
</dbReference>
<dbReference type="PANTHER" id="PTHR47814">
    <property type="entry name" value="PEPTIDYL-TRNA HYDROLASE ARFB"/>
    <property type="match status" value="1"/>
</dbReference>
<organism evidence="3 4">
    <name type="scientific">Candidatus Spechtbacteria bacterium RIFCSPLOWO2_12_FULL_38_22</name>
    <dbReference type="NCBI Taxonomy" id="1802165"/>
    <lineage>
        <taxon>Bacteria</taxon>
        <taxon>Candidatus Spechtiibacteriota</taxon>
    </lineage>
</organism>
<evidence type="ECO:0000313" key="3">
    <source>
        <dbReference type="EMBL" id="OGZ62187.1"/>
    </source>
</evidence>
<proteinExistence type="predicted"/>